<dbReference type="PANTHER" id="PTHR43214">
    <property type="entry name" value="TWO-COMPONENT RESPONSE REGULATOR"/>
    <property type="match status" value="1"/>
</dbReference>
<dbReference type="Pfam" id="PF00196">
    <property type="entry name" value="GerE"/>
    <property type="match status" value="1"/>
</dbReference>
<dbReference type="RefSeq" id="WP_179582898.1">
    <property type="nucleotide sequence ID" value="NZ_JACBYR010000001.1"/>
</dbReference>
<organism evidence="3 4">
    <name type="scientific">Pigmentiphaga litoralis</name>
    <dbReference type="NCBI Taxonomy" id="516702"/>
    <lineage>
        <taxon>Bacteria</taxon>
        <taxon>Pseudomonadati</taxon>
        <taxon>Pseudomonadota</taxon>
        <taxon>Betaproteobacteria</taxon>
        <taxon>Burkholderiales</taxon>
        <taxon>Alcaligenaceae</taxon>
        <taxon>Pigmentiphaga</taxon>
    </lineage>
</organism>
<evidence type="ECO:0000313" key="3">
    <source>
        <dbReference type="EMBL" id="NYE81148.1"/>
    </source>
</evidence>
<accession>A0A7Y9LLJ7</accession>
<dbReference type="InterPro" id="IPR011006">
    <property type="entry name" value="CheY-like_superfamily"/>
</dbReference>
<dbReference type="EMBL" id="JACBYR010000001">
    <property type="protein sequence ID" value="NYE81148.1"/>
    <property type="molecule type" value="Genomic_DNA"/>
</dbReference>
<dbReference type="PROSITE" id="PS50043">
    <property type="entry name" value="HTH_LUXR_2"/>
    <property type="match status" value="1"/>
</dbReference>
<comment type="caution">
    <text evidence="3">The sequence shown here is derived from an EMBL/GenBank/DDBJ whole genome shotgun (WGS) entry which is preliminary data.</text>
</comment>
<protein>
    <submittedName>
        <fullName evidence="3">DNA-binding NarL/FixJ family response regulator</fullName>
    </submittedName>
</protein>
<keyword evidence="1 3" id="KW-0238">DNA-binding</keyword>
<dbReference type="InterPro" id="IPR000792">
    <property type="entry name" value="Tscrpt_reg_LuxR_C"/>
</dbReference>
<dbReference type="SUPFAM" id="SSF46894">
    <property type="entry name" value="C-terminal effector domain of the bipartite response regulators"/>
    <property type="match status" value="1"/>
</dbReference>
<feature type="domain" description="HTH luxR-type" evidence="2">
    <location>
        <begin position="150"/>
        <end position="215"/>
    </location>
</feature>
<dbReference type="CDD" id="cd06170">
    <property type="entry name" value="LuxR_C_like"/>
    <property type="match status" value="1"/>
</dbReference>
<dbReference type="GO" id="GO:0003677">
    <property type="term" value="F:DNA binding"/>
    <property type="evidence" value="ECO:0007669"/>
    <property type="project" value="UniProtKB-KW"/>
</dbReference>
<dbReference type="InterPro" id="IPR016032">
    <property type="entry name" value="Sig_transdc_resp-reg_C-effctor"/>
</dbReference>
<dbReference type="PRINTS" id="PR00038">
    <property type="entry name" value="HTHLUXR"/>
</dbReference>
<dbReference type="GO" id="GO:0006355">
    <property type="term" value="P:regulation of DNA-templated transcription"/>
    <property type="evidence" value="ECO:0007669"/>
    <property type="project" value="InterPro"/>
</dbReference>
<name>A0A7Y9LLJ7_9BURK</name>
<dbReference type="SMART" id="SM00421">
    <property type="entry name" value="HTH_LUXR"/>
    <property type="match status" value="1"/>
</dbReference>
<sequence>MNVLLIEDQPVFQAAVRRVLETIQGVNNVSLMTPDNVAEQASSGTVELLVFGCTSRSDTDLRLLSDAVRKFMPYRSLVFYDTPDPSFIYGAVLSGVSGYVPKSATPMAVWAAINLVLAGGYCYPPMAGGMAPAMSSMGALNPASGPIALRAGPRSELTKRQYELLRLLASGVNMRIIGERMGISVATVKSHARSLYWKLSASNQTEAVFNAIQRGLL</sequence>
<dbReference type="InterPro" id="IPR039420">
    <property type="entry name" value="WalR-like"/>
</dbReference>
<dbReference type="Gene3D" id="3.40.50.2300">
    <property type="match status" value="1"/>
</dbReference>
<gene>
    <name evidence="3" type="ORF">FHW18_000419</name>
</gene>
<evidence type="ECO:0000313" key="4">
    <source>
        <dbReference type="Proteomes" id="UP000542125"/>
    </source>
</evidence>
<dbReference type="AlphaFoldDB" id="A0A7Y9LLJ7"/>
<evidence type="ECO:0000259" key="2">
    <source>
        <dbReference type="PROSITE" id="PS50043"/>
    </source>
</evidence>
<keyword evidence="4" id="KW-1185">Reference proteome</keyword>
<dbReference type="SUPFAM" id="SSF52172">
    <property type="entry name" value="CheY-like"/>
    <property type="match status" value="1"/>
</dbReference>
<dbReference type="Proteomes" id="UP000542125">
    <property type="component" value="Unassembled WGS sequence"/>
</dbReference>
<proteinExistence type="predicted"/>
<evidence type="ECO:0000256" key="1">
    <source>
        <dbReference type="ARBA" id="ARBA00023125"/>
    </source>
</evidence>
<reference evidence="3 4" key="1">
    <citation type="submission" date="2020-07" db="EMBL/GenBank/DDBJ databases">
        <title>Genomic Encyclopedia of Type Strains, Phase IV (KMG-V): Genome sequencing to study the core and pangenomes of soil and plant-associated prokaryotes.</title>
        <authorList>
            <person name="Whitman W."/>
        </authorList>
    </citation>
    <scope>NUCLEOTIDE SEQUENCE [LARGE SCALE GENOMIC DNA]</scope>
    <source>
        <strain evidence="3 4">SAS40</strain>
    </source>
</reference>